<dbReference type="InterPro" id="IPR002156">
    <property type="entry name" value="RNaseH_domain"/>
</dbReference>
<evidence type="ECO:0000256" key="1">
    <source>
        <dbReference type="SAM" id="MobiDB-lite"/>
    </source>
</evidence>
<evidence type="ECO:0000313" key="4">
    <source>
        <dbReference type="EMBL" id="CAI9111970.1"/>
    </source>
</evidence>
<organism evidence="4 5">
    <name type="scientific">Oldenlandia corymbosa var. corymbosa</name>
    <dbReference type="NCBI Taxonomy" id="529605"/>
    <lineage>
        <taxon>Eukaryota</taxon>
        <taxon>Viridiplantae</taxon>
        <taxon>Streptophyta</taxon>
        <taxon>Embryophyta</taxon>
        <taxon>Tracheophyta</taxon>
        <taxon>Spermatophyta</taxon>
        <taxon>Magnoliopsida</taxon>
        <taxon>eudicotyledons</taxon>
        <taxon>Gunneridae</taxon>
        <taxon>Pentapetalae</taxon>
        <taxon>asterids</taxon>
        <taxon>lamiids</taxon>
        <taxon>Gentianales</taxon>
        <taxon>Rubiaceae</taxon>
        <taxon>Rubioideae</taxon>
        <taxon>Spermacoceae</taxon>
        <taxon>Hedyotis-Oldenlandia complex</taxon>
        <taxon>Oldenlandia</taxon>
    </lineage>
</organism>
<evidence type="ECO:0000259" key="2">
    <source>
        <dbReference type="Pfam" id="PF13456"/>
    </source>
</evidence>
<dbReference type="Pfam" id="PF14111">
    <property type="entry name" value="DUF4283"/>
    <property type="match status" value="1"/>
</dbReference>
<reference evidence="4" key="1">
    <citation type="submission" date="2023-03" db="EMBL/GenBank/DDBJ databases">
        <authorList>
            <person name="Julca I."/>
        </authorList>
    </citation>
    <scope>NUCLEOTIDE SEQUENCE</scope>
</reference>
<feature type="region of interest" description="Disordered" evidence="1">
    <location>
        <begin position="175"/>
        <end position="202"/>
    </location>
</feature>
<dbReference type="InterPro" id="IPR040256">
    <property type="entry name" value="At4g02000-like"/>
</dbReference>
<feature type="domain" description="RNase H type-1" evidence="2">
    <location>
        <begin position="689"/>
        <end position="777"/>
    </location>
</feature>
<dbReference type="Pfam" id="PF13456">
    <property type="entry name" value="RVT_3"/>
    <property type="match status" value="1"/>
</dbReference>
<dbReference type="InterPro" id="IPR044730">
    <property type="entry name" value="RNase_H-like_dom_plant"/>
</dbReference>
<dbReference type="PANTHER" id="PTHR31286">
    <property type="entry name" value="GLYCINE-RICH CELL WALL STRUCTURAL PROTEIN 1.8-LIKE"/>
    <property type="match status" value="1"/>
</dbReference>
<protein>
    <submittedName>
        <fullName evidence="4">OLC1v1012326C1</fullName>
    </submittedName>
</protein>
<dbReference type="GO" id="GO:0003676">
    <property type="term" value="F:nucleic acid binding"/>
    <property type="evidence" value="ECO:0007669"/>
    <property type="project" value="InterPro"/>
</dbReference>
<gene>
    <name evidence="4" type="ORF">OLC1_LOCUS19247</name>
</gene>
<evidence type="ECO:0000259" key="3">
    <source>
        <dbReference type="Pfam" id="PF14111"/>
    </source>
</evidence>
<dbReference type="EMBL" id="OX459124">
    <property type="protein sequence ID" value="CAI9111970.1"/>
    <property type="molecule type" value="Genomic_DNA"/>
</dbReference>
<evidence type="ECO:0000313" key="5">
    <source>
        <dbReference type="Proteomes" id="UP001161247"/>
    </source>
</evidence>
<dbReference type="InterPro" id="IPR036691">
    <property type="entry name" value="Endo/exonu/phosph_ase_sf"/>
</dbReference>
<keyword evidence="5" id="KW-1185">Reference proteome</keyword>
<dbReference type="CDD" id="cd06222">
    <property type="entry name" value="RNase_H_like"/>
    <property type="match status" value="1"/>
</dbReference>
<dbReference type="Gene3D" id="3.30.420.10">
    <property type="entry name" value="Ribonuclease H-like superfamily/Ribonuclease H"/>
    <property type="match status" value="1"/>
</dbReference>
<dbReference type="AlphaFoldDB" id="A0AAV1DYQ4"/>
<sequence>MDFLWLQFQKIGFKGSYSLGMIDHRHIHILFDLEEDYHRCWIKGLWTFDYHVMRVLKWTPQFHPEHESPVVPVWIAFEGLPIHRFNEDYLSRLASIVGSPLKIDIPTLNLSRPSIARVCVEVNLLQDLPKRVLLGTEEYLYYQEITYENLPEYCSECKKVGHGIKVCRRGKPKVTAKDPKTAPLKNADSDAEGFGSDTETNTENPIRIVNDETQDDASIGLSSKETEFENDKFVVSDGEDHKKAKLEALRNKLRFREAFALVTGKIWVFASSDWVVNLLGGSEQAMHFEVENQKIGRKVLTSAVYAKSTRQERQVLWTKLRDFIGSYSGLPWMIGGGFNVIRHIGEYEGQSQPDRGSMDDFNSWINDCNLTDLAPVGNLFTWTGTRQNGKVLKRLDRVLLNKEWMEFFQASLIHHLNRTTSDHAPLLHQFRADMDTRPSLFRFQKMWLKACLKDWNKFVFGNVFQNLKAVEDEVFSGLLQPEVEGQLREMEMFFSDEPDKLVWTPSTTGDFTISSAYRAIRHQREAFPFLKNFWNKIIPLKAADESLDHAFYGCPRIKQAWNYFAVVLGLPSHNASWWSIVQSWQTIGNFSTARKAIIIVAPLFLLWEVWKFRNKIIFEGTSFSFEALVKNVVSNISQMLSVHKIHAKNLEERQEVESLFQVKVLHPPKKTIKIVKLKPPNPGKYVLSTDGSALGQSGDAGWGYILRGQKRVFICAESKYIGSAMSLEAELLGIYYSLRACIRKGVRFIEVQTDNQVITICLEKGHSYPWKLYRHFRGIQSMLQQSQSKVVHV</sequence>
<accession>A0AAV1DYQ4</accession>
<dbReference type="GO" id="GO:0004523">
    <property type="term" value="F:RNA-DNA hybrid ribonuclease activity"/>
    <property type="evidence" value="ECO:0007669"/>
    <property type="project" value="InterPro"/>
</dbReference>
<dbReference type="Proteomes" id="UP001161247">
    <property type="component" value="Chromosome 7"/>
</dbReference>
<proteinExistence type="predicted"/>
<dbReference type="InterPro" id="IPR012337">
    <property type="entry name" value="RNaseH-like_sf"/>
</dbReference>
<dbReference type="InterPro" id="IPR025558">
    <property type="entry name" value="DUF4283"/>
</dbReference>
<dbReference type="SUPFAM" id="SSF53098">
    <property type="entry name" value="Ribonuclease H-like"/>
    <property type="match status" value="1"/>
</dbReference>
<dbReference type="InterPro" id="IPR036397">
    <property type="entry name" value="RNaseH_sf"/>
</dbReference>
<feature type="domain" description="DUF4283" evidence="3">
    <location>
        <begin position="12"/>
        <end position="65"/>
    </location>
</feature>
<dbReference type="SUPFAM" id="SSF56219">
    <property type="entry name" value="DNase I-like"/>
    <property type="match status" value="1"/>
</dbReference>
<dbReference type="Gene3D" id="3.60.10.10">
    <property type="entry name" value="Endonuclease/exonuclease/phosphatase"/>
    <property type="match status" value="1"/>
</dbReference>
<dbReference type="PANTHER" id="PTHR31286:SF165">
    <property type="entry name" value="DUF4283 DOMAIN-CONTAINING PROTEIN"/>
    <property type="match status" value="1"/>
</dbReference>
<name>A0AAV1DYQ4_OLDCO</name>